<dbReference type="AlphaFoldDB" id="A0A7M6DK64"/>
<organism evidence="1 2">
    <name type="scientific">Clytia hemisphaerica</name>
    <dbReference type="NCBI Taxonomy" id="252671"/>
    <lineage>
        <taxon>Eukaryota</taxon>
        <taxon>Metazoa</taxon>
        <taxon>Cnidaria</taxon>
        <taxon>Hydrozoa</taxon>
        <taxon>Hydroidolina</taxon>
        <taxon>Leptothecata</taxon>
        <taxon>Obeliida</taxon>
        <taxon>Clytiidae</taxon>
        <taxon>Clytia</taxon>
    </lineage>
</organism>
<proteinExistence type="predicted"/>
<dbReference type="EnsemblMetazoa" id="CLYHEMT013729.1">
    <property type="protein sequence ID" value="CLYHEMP013729.1"/>
    <property type="gene ID" value="CLYHEMG013729"/>
</dbReference>
<name>A0A7M6DK64_9CNID</name>
<sequence length="219" mass="25310">MNFSLENLKNYKFKMAFIGSLPVSDVEKAFGLNAGDIKLIDDPSCSELLKNNAWTKYEGSLLTLLNLIPIRQSSFARLARMVVWLGSPIFDFPEGGKSYNENVVYGLFRLYNLHAEYRVLAYINENCRLVQPVLPWDPKDKKIEKMTDLTISTFTEDQLKKTGNYAWYLEGPAKEEFLSDKDNFGKVLVEFKPIDFENDIGFLSPRWLKNRVNELTKKE</sequence>
<accession>A0A7M6DK64</accession>
<dbReference type="Proteomes" id="UP000594262">
    <property type="component" value="Unplaced"/>
</dbReference>
<reference evidence="1" key="1">
    <citation type="submission" date="2021-01" db="UniProtKB">
        <authorList>
            <consortium name="EnsemblMetazoa"/>
        </authorList>
    </citation>
    <scope>IDENTIFICATION</scope>
</reference>
<evidence type="ECO:0000313" key="2">
    <source>
        <dbReference type="Proteomes" id="UP000594262"/>
    </source>
</evidence>
<evidence type="ECO:0000313" key="1">
    <source>
        <dbReference type="EnsemblMetazoa" id="CLYHEMP013729.1"/>
    </source>
</evidence>
<keyword evidence="2" id="KW-1185">Reference proteome</keyword>
<protein>
    <submittedName>
        <fullName evidence="1">Uncharacterized protein</fullName>
    </submittedName>
</protein>